<sequence length="86" mass="9270">CDNTPILVILSDYEDEGTILPTVPTPPLSPDYVPGSPTTISPLLSLDYMLVSDTKSEPFEDITSPTTILDPLSSSDSEAEPFEDEP</sequence>
<dbReference type="AlphaFoldDB" id="A0A699XE79"/>
<feature type="compositionally biased region" description="Polar residues" evidence="1">
    <location>
        <begin position="63"/>
        <end position="76"/>
    </location>
</feature>
<reference evidence="2" key="1">
    <citation type="journal article" date="2019" name="Sci. Rep.">
        <title>Draft genome of Tanacetum cinerariifolium, the natural source of mosquito coil.</title>
        <authorList>
            <person name="Yamashiro T."/>
            <person name="Shiraishi A."/>
            <person name="Satake H."/>
            <person name="Nakayama K."/>
        </authorList>
    </citation>
    <scope>NUCLEOTIDE SEQUENCE</scope>
</reference>
<feature type="non-terminal residue" evidence="2">
    <location>
        <position position="1"/>
    </location>
</feature>
<feature type="compositionally biased region" description="Acidic residues" evidence="1">
    <location>
        <begin position="77"/>
        <end position="86"/>
    </location>
</feature>
<name>A0A699XE79_TANCI</name>
<organism evidence="2">
    <name type="scientific">Tanacetum cinerariifolium</name>
    <name type="common">Dalmatian daisy</name>
    <name type="synonym">Chrysanthemum cinerariifolium</name>
    <dbReference type="NCBI Taxonomy" id="118510"/>
    <lineage>
        <taxon>Eukaryota</taxon>
        <taxon>Viridiplantae</taxon>
        <taxon>Streptophyta</taxon>
        <taxon>Embryophyta</taxon>
        <taxon>Tracheophyta</taxon>
        <taxon>Spermatophyta</taxon>
        <taxon>Magnoliopsida</taxon>
        <taxon>eudicotyledons</taxon>
        <taxon>Gunneridae</taxon>
        <taxon>Pentapetalae</taxon>
        <taxon>asterids</taxon>
        <taxon>campanulids</taxon>
        <taxon>Asterales</taxon>
        <taxon>Asteraceae</taxon>
        <taxon>Asteroideae</taxon>
        <taxon>Anthemideae</taxon>
        <taxon>Anthemidinae</taxon>
        <taxon>Tanacetum</taxon>
    </lineage>
</organism>
<comment type="caution">
    <text evidence="2">The sequence shown here is derived from an EMBL/GenBank/DDBJ whole genome shotgun (WGS) entry which is preliminary data.</text>
</comment>
<protein>
    <submittedName>
        <fullName evidence="2">Uncharacterized protein</fullName>
    </submittedName>
</protein>
<dbReference type="EMBL" id="BKCJ011847627">
    <property type="protein sequence ID" value="GFD58009.1"/>
    <property type="molecule type" value="Genomic_DNA"/>
</dbReference>
<evidence type="ECO:0000313" key="2">
    <source>
        <dbReference type="EMBL" id="GFD58009.1"/>
    </source>
</evidence>
<gene>
    <name evidence="2" type="ORF">Tci_929978</name>
</gene>
<feature type="region of interest" description="Disordered" evidence="1">
    <location>
        <begin position="57"/>
        <end position="86"/>
    </location>
</feature>
<evidence type="ECO:0000256" key="1">
    <source>
        <dbReference type="SAM" id="MobiDB-lite"/>
    </source>
</evidence>
<proteinExistence type="predicted"/>
<feature type="non-terminal residue" evidence="2">
    <location>
        <position position="86"/>
    </location>
</feature>
<accession>A0A699XE79</accession>